<dbReference type="Proteomes" id="UP000606193">
    <property type="component" value="Unassembled WGS sequence"/>
</dbReference>
<proteinExistence type="predicted"/>
<feature type="transmembrane region" description="Helical" evidence="2">
    <location>
        <begin position="48"/>
        <end position="70"/>
    </location>
</feature>
<evidence type="ECO:0000256" key="2">
    <source>
        <dbReference type="SAM" id="Phobius"/>
    </source>
</evidence>
<feature type="region of interest" description="Disordered" evidence="1">
    <location>
        <begin position="80"/>
        <end position="113"/>
    </location>
</feature>
<sequence length="389" mass="45575">MMDQFDREISDRLQQEAKPLPLEYTEKIDRVLEGLSEKTEIRRKPVSYWKYAAALLLFAVLTTTGTQAAVNLYSKHMTEMNEGEKKDINRKTQSAKTDEDSFSRELTGEEQERLEKLRNKYETEGVFPQEKLLEVEKIKDVSDQRPVYCYENSTFYLPEEMLTRQQMLQIVDFWERRDYAVSMENKQAEEKSKDQNISQEKAIEIAKEYAEKLYGVDCADAVSTIEYDKTQLSVDADASSYYVTLEKETWKYSITVEVDSENGSVNQIDLENKKEEECAAGVVPDEKFYRKNVKKVLQYFDKLNLKKDISSIRMIYKLKEDGTLNRGNVKYMVRLRNGSAGVVMYSVSTKDLYRFYRISDYKVAMQMEDQACEKQRDRGLVIYNKLIMK</sequence>
<dbReference type="EMBL" id="JACRSX010000018">
    <property type="protein sequence ID" value="MBC8563278.1"/>
    <property type="molecule type" value="Genomic_DNA"/>
</dbReference>
<evidence type="ECO:0000256" key="1">
    <source>
        <dbReference type="SAM" id="MobiDB-lite"/>
    </source>
</evidence>
<keyword evidence="2" id="KW-0472">Membrane</keyword>
<evidence type="ECO:0000313" key="4">
    <source>
        <dbReference type="Proteomes" id="UP000606193"/>
    </source>
</evidence>
<protein>
    <submittedName>
        <fullName evidence="3">Uncharacterized protein</fullName>
    </submittedName>
</protein>
<keyword evidence="4" id="KW-1185">Reference proteome</keyword>
<keyword evidence="2" id="KW-0812">Transmembrane</keyword>
<gene>
    <name evidence="3" type="ORF">H8704_11695</name>
</gene>
<comment type="caution">
    <text evidence="3">The sequence shown here is derived from an EMBL/GenBank/DDBJ whole genome shotgun (WGS) entry which is preliminary data.</text>
</comment>
<evidence type="ECO:0000313" key="3">
    <source>
        <dbReference type="EMBL" id="MBC8563278.1"/>
    </source>
</evidence>
<organism evidence="3 4">
    <name type="scientific">Jutongia huaianensis</name>
    <dbReference type="NCBI Taxonomy" id="2763668"/>
    <lineage>
        <taxon>Bacteria</taxon>
        <taxon>Bacillati</taxon>
        <taxon>Bacillota</taxon>
        <taxon>Clostridia</taxon>
        <taxon>Lachnospirales</taxon>
        <taxon>Lachnospiraceae</taxon>
        <taxon>Jutongia</taxon>
    </lineage>
</organism>
<reference evidence="3 4" key="1">
    <citation type="submission" date="2020-08" db="EMBL/GenBank/DDBJ databases">
        <title>Genome public.</title>
        <authorList>
            <person name="Liu C."/>
            <person name="Sun Q."/>
        </authorList>
    </citation>
    <scope>NUCLEOTIDE SEQUENCE [LARGE SCALE GENOMIC DNA]</scope>
    <source>
        <strain evidence="3 4">NSJ-37</strain>
    </source>
</reference>
<keyword evidence="2" id="KW-1133">Transmembrane helix</keyword>
<accession>A0ABR7N3U0</accession>
<dbReference type="RefSeq" id="WP_249298375.1">
    <property type="nucleotide sequence ID" value="NZ_JACRSX010000018.1"/>
</dbReference>
<name>A0ABR7N3U0_9FIRM</name>